<organism evidence="1">
    <name type="scientific">Lotharella oceanica</name>
    <dbReference type="NCBI Taxonomy" id="641309"/>
    <lineage>
        <taxon>Eukaryota</taxon>
        <taxon>Sar</taxon>
        <taxon>Rhizaria</taxon>
        <taxon>Cercozoa</taxon>
        <taxon>Chlorarachniophyceae</taxon>
        <taxon>Lotharella</taxon>
    </lineage>
</organism>
<dbReference type="AlphaFoldDB" id="A0A7S2TYY2"/>
<dbReference type="EMBL" id="HBHP01029287">
    <property type="protein sequence ID" value="CAD9774083.1"/>
    <property type="molecule type" value="Transcribed_RNA"/>
</dbReference>
<protein>
    <submittedName>
        <fullName evidence="1">Uncharacterized protein</fullName>
    </submittedName>
</protein>
<gene>
    <name evidence="1" type="ORF">LSP00402_LOCUS18075</name>
</gene>
<sequence length="99" mass="11188">MEAETEAASIPNRRTFAKRCRKIRRALGEREIDLGATGSQDNNKLVSLLKCESRARRKCEDVSKRYAQCHAAIMGVGMFKGKRNCRNELASWLQCVTTP</sequence>
<evidence type="ECO:0000313" key="1">
    <source>
        <dbReference type="EMBL" id="CAD9774083.1"/>
    </source>
</evidence>
<accession>A0A7S2TYY2</accession>
<proteinExistence type="predicted"/>
<name>A0A7S2TYY2_9EUKA</name>
<reference evidence="1" key="1">
    <citation type="submission" date="2021-01" db="EMBL/GenBank/DDBJ databases">
        <authorList>
            <person name="Corre E."/>
            <person name="Pelletier E."/>
            <person name="Niang G."/>
            <person name="Scheremetjew M."/>
            <person name="Finn R."/>
            <person name="Kale V."/>
            <person name="Holt S."/>
            <person name="Cochrane G."/>
            <person name="Meng A."/>
            <person name="Brown T."/>
            <person name="Cohen L."/>
        </authorList>
    </citation>
    <scope>NUCLEOTIDE SEQUENCE</scope>
    <source>
        <strain evidence="1">CCMP622</strain>
    </source>
</reference>